<protein>
    <submittedName>
        <fullName evidence="2">Uncharacterized protein</fullName>
    </submittedName>
</protein>
<reference evidence="2 3" key="1">
    <citation type="journal article" date="2018" name="PLoS ONE">
        <title>The draft genome of Kipferlia bialata reveals reductive genome evolution in fornicate parasites.</title>
        <authorList>
            <person name="Tanifuji G."/>
            <person name="Takabayashi S."/>
            <person name="Kume K."/>
            <person name="Takagi M."/>
            <person name="Nakayama T."/>
            <person name="Kamikawa R."/>
            <person name="Inagaki Y."/>
            <person name="Hashimoto T."/>
        </authorList>
    </citation>
    <scope>NUCLEOTIDE SEQUENCE [LARGE SCALE GENOMIC DNA]</scope>
    <source>
        <strain evidence="2">NY0173</strain>
    </source>
</reference>
<proteinExistence type="predicted"/>
<dbReference type="PANTHER" id="PTHR14187:SF5">
    <property type="entry name" value="HEAT SHOCK 70 KDA PROTEIN 12A"/>
    <property type="match status" value="1"/>
</dbReference>
<dbReference type="Proteomes" id="UP000265618">
    <property type="component" value="Unassembled WGS sequence"/>
</dbReference>
<evidence type="ECO:0000256" key="1">
    <source>
        <dbReference type="SAM" id="MobiDB-lite"/>
    </source>
</evidence>
<comment type="caution">
    <text evidence="2">The sequence shown here is derived from an EMBL/GenBank/DDBJ whole genome shotgun (WGS) entry which is preliminary data.</text>
</comment>
<dbReference type="PANTHER" id="PTHR14187">
    <property type="entry name" value="ALPHA KINASE/ELONGATION FACTOR 2 KINASE"/>
    <property type="match status" value="1"/>
</dbReference>
<name>A0A9K3D979_9EUKA</name>
<dbReference type="AlphaFoldDB" id="A0A9K3D979"/>
<keyword evidence="3" id="KW-1185">Reference proteome</keyword>
<dbReference type="EMBL" id="BDIP01005668">
    <property type="protein sequence ID" value="GIQ90010.1"/>
    <property type="molecule type" value="Genomic_DNA"/>
</dbReference>
<feature type="region of interest" description="Disordered" evidence="1">
    <location>
        <begin position="169"/>
        <end position="190"/>
    </location>
</feature>
<evidence type="ECO:0000313" key="3">
    <source>
        <dbReference type="Proteomes" id="UP000265618"/>
    </source>
</evidence>
<accession>A0A9K3D979</accession>
<gene>
    <name evidence="2" type="ORF">KIPB_012645</name>
</gene>
<feature type="region of interest" description="Disordered" evidence="1">
    <location>
        <begin position="264"/>
        <end position="315"/>
    </location>
</feature>
<feature type="compositionally biased region" description="Acidic residues" evidence="1">
    <location>
        <begin position="279"/>
        <end position="307"/>
    </location>
</feature>
<evidence type="ECO:0000313" key="2">
    <source>
        <dbReference type="EMBL" id="GIQ90010.1"/>
    </source>
</evidence>
<organism evidence="2 3">
    <name type="scientific">Kipferlia bialata</name>
    <dbReference type="NCBI Taxonomy" id="797122"/>
    <lineage>
        <taxon>Eukaryota</taxon>
        <taxon>Metamonada</taxon>
        <taxon>Carpediemonas-like organisms</taxon>
        <taxon>Kipferlia</taxon>
    </lineage>
</organism>
<dbReference type="OrthoDB" id="2963168at2759"/>
<sequence>SAVVIGSVYYGSRPTVIQGRVSRYSYGVECSRPYDPSKHSALTDSVVTDPVTGKQMVLGMFSRFVSLGQKIPVGHSVTRTYSPQTPSQRHVQFQLHLADRKAVMVADKGVERLGNVVKVALPHSGNRSVRVTMQFGGTEIRMDIEPLNPSVAKRSVTVQFNTHEGDLFEEETQPGPWAQTEIGGEGEREREVETVAERPSAVSRPTPPVPESVSVASPAAHIYVPAPLSTGGEAGAEVVAEGGRGLYTGASGAVVSCDDIPVMHQKTQPQGAAAGREEGSEDETSESEASDSDQFDYQEEDEEDEGDAWWAEWKS</sequence>
<feature type="non-terminal residue" evidence="2">
    <location>
        <position position="1"/>
    </location>
</feature>